<reference evidence="1" key="1">
    <citation type="submission" date="2023-04" db="EMBL/GenBank/DDBJ databases">
        <title>A chromosome-level genome assembly of the parasitoid wasp Eretmocerus hayati.</title>
        <authorList>
            <person name="Zhong Y."/>
            <person name="Liu S."/>
            <person name="Liu Y."/>
        </authorList>
    </citation>
    <scope>NUCLEOTIDE SEQUENCE</scope>
    <source>
        <strain evidence="1">ZJU_SS_LIU_2023</strain>
    </source>
</reference>
<protein>
    <submittedName>
        <fullName evidence="1">Uncharacterized protein</fullName>
    </submittedName>
</protein>
<keyword evidence="2" id="KW-1185">Reference proteome</keyword>
<sequence>MYRSHQRDVIPARAVAFGRRIRAGIALASLPSYAQCTDEALLELGRAILRTRRSADDAPDDEDVAWLSYAVDGPLKYGVLERGHLREVLMCRRDGCRQIFAVTVFRVVSQTSWYGVGVAGGGRFYMISGGRMRVPVVCPDHGVIGARDYVCPGLVIGNPSVVRSCLRVRSVRLSLVGKKNAYAEATCERCDRDFFMLVYHGRLSQGLRAFLNIAIGMGKKIILKRLDYQCPAACTTTASIRCCARTALLVHIDLPVL</sequence>
<proteinExistence type="predicted"/>
<organism evidence="1 2">
    <name type="scientific">Eretmocerus hayati</name>
    <dbReference type="NCBI Taxonomy" id="131215"/>
    <lineage>
        <taxon>Eukaryota</taxon>
        <taxon>Metazoa</taxon>
        <taxon>Ecdysozoa</taxon>
        <taxon>Arthropoda</taxon>
        <taxon>Hexapoda</taxon>
        <taxon>Insecta</taxon>
        <taxon>Pterygota</taxon>
        <taxon>Neoptera</taxon>
        <taxon>Endopterygota</taxon>
        <taxon>Hymenoptera</taxon>
        <taxon>Apocrita</taxon>
        <taxon>Proctotrupomorpha</taxon>
        <taxon>Chalcidoidea</taxon>
        <taxon>Aphelinidae</taxon>
        <taxon>Aphelininae</taxon>
        <taxon>Eretmocerus</taxon>
    </lineage>
</organism>
<name>A0ACC2P1T0_9HYME</name>
<gene>
    <name evidence="1" type="ORF">QAD02_013134</name>
</gene>
<dbReference type="Proteomes" id="UP001239111">
    <property type="component" value="Chromosome 2"/>
</dbReference>
<evidence type="ECO:0000313" key="2">
    <source>
        <dbReference type="Proteomes" id="UP001239111"/>
    </source>
</evidence>
<evidence type="ECO:0000313" key="1">
    <source>
        <dbReference type="EMBL" id="KAJ8677347.1"/>
    </source>
</evidence>
<comment type="caution">
    <text evidence="1">The sequence shown here is derived from an EMBL/GenBank/DDBJ whole genome shotgun (WGS) entry which is preliminary data.</text>
</comment>
<accession>A0ACC2P1T0</accession>
<dbReference type="EMBL" id="CM056742">
    <property type="protein sequence ID" value="KAJ8677347.1"/>
    <property type="molecule type" value="Genomic_DNA"/>
</dbReference>